<accession>A0A9P9J1U0</accession>
<gene>
    <name evidence="1" type="ORF">B0J13DRAFT_526102</name>
</gene>
<reference evidence="1" key="1">
    <citation type="journal article" date="2021" name="Nat. Commun.">
        <title>Genetic determinants of endophytism in the Arabidopsis root mycobiome.</title>
        <authorList>
            <person name="Mesny F."/>
            <person name="Miyauchi S."/>
            <person name="Thiergart T."/>
            <person name="Pickel B."/>
            <person name="Atanasova L."/>
            <person name="Karlsson M."/>
            <person name="Huettel B."/>
            <person name="Barry K.W."/>
            <person name="Haridas S."/>
            <person name="Chen C."/>
            <person name="Bauer D."/>
            <person name="Andreopoulos W."/>
            <person name="Pangilinan J."/>
            <person name="LaButti K."/>
            <person name="Riley R."/>
            <person name="Lipzen A."/>
            <person name="Clum A."/>
            <person name="Drula E."/>
            <person name="Henrissat B."/>
            <person name="Kohler A."/>
            <person name="Grigoriev I.V."/>
            <person name="Martin F.M."/>
            <person name="Hacquard S."/>
        </authorList>
    </citation>
    <scope>NUCLEOTIDE SEQUENCE</scope>
    <source>
        <strain evidence="1">MPI-CAGE-AT-0021</strain>
    </source>
</reference>
<evidence type="ECO:0000313" key="1">
    <source>
        <dbReference type="EMBL" id="KAH7142646.1"/>
    </source>
</evidence>
<comment type="caution">
    <text evidence="1">The sequence shown here is derived from an EMBL/GenBank/DDBJ whole genome shotgun (WGS) entry which is preliminary data.</text>
</comment>
<organism evidence="1 2">
    <name type="scientific">Dactylonectria estremocensis</name>
    <dbReference type="NCBI Taxonomy" id="1079267"/>
    <lineage>
        <taxon>Eukaryota</taxon>
        <taxon>Fungi</taxon>
        <taxon>Dikarya</taxon>
        <taxon>Ascomycota</taxon>
        <taxon>Pezizomycotina</taxon>
        <taxon>Sordariomycetes</taxon>
        <taxon>Hypocreomycetidae</taxon>
        <taxon>Hypocreales</taxon>
        <taxon>Nectriaceae</taxon>
        <taxon>Dactylonectria</taxon>
    </lineage>
</organism>
<protein>
    <submittedName>
        <fullName evidence="1">Uncharacterized protein</fullName>
    </submittedName>
</protein>
<proteinExistence type="predicted"/>
<name>A0A9P9J1U0_9HYPO</name>
<keyword evidence="2" id="KW-1185">Reference proteome</keyword>
<dbReference type="AlphaFoldDB" id="A0A9P9J1U0"/>
<dbReference type="EMBL" id="JAGMUU010000011">
    <property type="protein sequence ID" value="KAH7142646.1"/>
    <property type="molecule type" value="Genomic_DNA"/>
</dbReference>
<sequence length="107" mass="12524">MKSLDLTTIIYSELKVATATFYELQKRLSKLWDEGKIGKILITSLAFKKLEGHKRRAQSERNIRSHEGASSATTKSVVDFLYSRRWSIVWQGCRDINPFQYSRRNRI</sequence>
<evidence type="ECO:0000313" key="2">
    <source>
        <dbReference type="Proteomes" id="UP000717696"/>
    </source>
</evidence>
<dbReference type="Proteomes" id="UP000717696">
    <property type="component" value="Unassembled WGS sequence"/>
</dbReference>